<dbReference type="RefSeq" id="WP_172829977.1">
    <property type="nucleotide sequence ID" value="NZ_LT629779.1"/>
</dbReference>
<dbReference type="Pfam" id="PF17395">
    <property type="entry name" value="DUF5403"/>
    <property type="match status" value="1"/>
</dbReference>
<name>A0A1H2A8B5_9MICC</name>
<organism evidence="1 2">
    <name type="scientific">Pseudarthrobacter equi</name>
    <dbReference type="NCBI Taxonomy" id="728066"/>
    <lineage>
        <taxon>Bacteria</taxon>
        <taxon>Bacillati</taxon>
        <taxon>Actinomycetota</taxon>
        <taxon>Actinomycetes</taxon>
        <taxon>Micrococcales</taxon>
        <taxon>Micrococcaceae</taxon>
        <taxon>Pseudarthrobacter</taxon>
    </lineage>
</organism>
<evidence type="ECO:0000313" key="1">
    <source>
        <dbReference type="EMBL" id="SDT42220.1"/>
    </source>
</evidence>
<dbReference type="EMBL" id="LT629779">
    <property type="protein sequence ID" value="SDT42220.1"/>
    <property type="molecule type" value="Genomic_DNA"/>
</dbReference>
<reference evidence="2" key="1">
    <citation type="submission" date="2016-10" db="EMBL/GenBank/DDBJ databases">
        <authorList>
            <person name="Varghese N."/>
            <person name="Submissions S."/>
        </authorList>
    </citation>
    <scope>NUCLEOTIDE SEQUENCE [LARGE SCALE GENOMIC DNA]</scope>
    <source>
        <strain evidence="2">IMMIB L-1606</strain>
    </source>
</reference>
<sequence length="108" mass="12183">MLILDKRQFSRMLKEKAAKTAKVQRFAEKAADALRAEIEPHRRTGQLGRSVEIQQHTNSDGIKVPFVALTHPAAYWIENGHWAGDGPETVWVEGIHVVSNTAKKLRRS</sequence>
<protein>
    <submittedName>
        <fullName evidence="1">Uncharacterized protein</fullName>
    </submittedName>
</protein>
<evidence type="ECO:0000313" key="2">
    <source>
        <dbReference type="Proteomes" id="UP000198751"/>
    </source>
</evidence>
<proteinExistence type="predicted"/>
<keyword evidence="2" id="KW-1185">Reference proteome</keyword>
<dbReference type="Proteomes" id="UP000198751">
    <property type="component" value="Chromosome I"/>
</dbReference>
<dbReference type="AlphaFoldDB" id="A0A1H2A8B5"/>
<accession>A0A1H2A8B5</accession>
<dbReference type="InterPro" id="IPR039452">
    <property type="entry name" value="DUF5403"/>
</dbReference>
<gene>
    <name evidence="1" type="ORF">SAMN04489743_2844</name>
</gene>